<feature type="transmembrane region" description="Helical" evidence="7">
    <location>
        <begin position="503"/>
        <end position="525"/>
    </location>
</feature>
<dbReference type="OrthoDB" id="40134at2759"/>
<evidence type="ECO:0000256" key="4">
    <source>
        <dbReference type="ARBA" id="ARBA00022989"/>
    </source>
</evidence>
<sequence>MLTILDADHPPHHGLWIAAIAQWILLGVSRSPRCAQSNPVVGLKLFWFHLHALALGTWRKCCDIIDPGAKEEIIQVWVIYLAFYRMTQSVIYMRYKTHETCRMPCCQRLCEVDLESLGLVDGSGSLLHTSSIPGALVLGRQDEAFNRVSSTPRAHVNARSRDKSGPRMSRINARGHRIYRGTSDRAMVRSRRRKSSSQIAKERTTVPLACLADLPSIRRKRAVLRKYATTMSGEKTYDGVALEPVKTARYGEVQDYPLKPTETTHDAVFGEITEDGPNYRDVGWMGTVILMMKTQIGLGVLGIPSALDTLGMVPGVIILCIIGAMTTWCGIMVGDFKILHPEVYGIDDAGRLMGGRIGKEVLWFGFVVYFIFLAASAMLSISIGLNSLSLHGTCTAVFVVIAALIGLLFGSIQTLGRVSWIAWAGVAGILTAVFTLTVAVGVQDRPAAAPQTGPYVSDFEIIGSPTVASAMSAVSTIVFAFAGTPAFFSIVSEMRNPRDYKKSLIVAQIGVTLVYLVIGIVVYYYCGSYVSSPALGSAGTLMKRVCYGLAMPGLVASCMLFVHLPAKSIFMRIMRGSRHLASNTAIHWMSWLSCTSGVTIVAYLIGSGIPVFDGLISLVGALFATFMSFQPMGLMWLYDNFKRSVSERGLKWKVGVAWSIFIIVAGTFIMIAGTYGSIVTIIASDRTAPWTCADNSHSS</sequence>
<accession>A0A9W7SIX8</accession>
<feature type="transmembrane region" description="Helical" evidence="7">
    <location>
        <begin position="421"/>
        <end position="442"/>
    </location>
</feature>
<feature type="region of interest" description="Disordered" evidence="6">
    <location>
        <begin position="150"/>
        <end position="169"/>
    </location>
</feature>
<dbReference type="PANTHER" id="PTHR22950">
    <property type="entry name" value="AMINO ACID TRANSPORTER"/>
    <property type="match status" value="1"/>
</dbReference>
<comment type="similarity">
    <text evidence="2">Belongs to the amino acid/polyamine transporter 2 family.</text>
</comment>
<evidence type="ECO:0000256" key="3">
    <source>
        <dbReference type="ARBA" id="ARBA00022692"/>
    </source>
</evidence>
<dbReference type="GO" id="GO:0015179">
    <property type="term" value="F:L-amino acid transmembrane transporter activity"/>
    <property type="evidence" value="ECO:0007669"/>
    <property type="project" value="TreeGrafter"/>
</dbReference>
<protein>
    <submittedName>
        <fullName evidence="9">N amino acid transport system protein</fullName>
    </submittedName>
</protein>
<comment type="caution">
    <text evidence="9">The sequence shown here is derived from an EMBL/GenBank/DDBJ whole genome shotgun (WGS) entry which is preliminary data.</text>
</comment>
<feature type="transmembrane region" description="Helical" evidence="7">
    <location>
        <begin position="615"/>
        <end position="638"/>
    </location>
</feature>
<name>A0A9W7SIX8_9PEZI</name>
<keyword evidence="5 7" id="KW-0472">Membrane</keyword>
<evidence type="ECO:0000256" key="2">
    <source>
        <dbReference type="ARBA" id="ARBA00008066"/>
    </source>
</evidence>
<evidence type="ECO:0000259" key="8">
    <source>
        <dbReference type="Pfam" id="PF01490"/>
    </source>
</evidence>
<feature type="transmembrane region" description="Helical" evidence="7">
    <location>
        <begin position="462"/>
        <end position="491"/>
    </location>
</feature>
<feature type="transmembrane region" description="Helical" evidence="7">
    <location>
        <begin position="309"/>
        <end position="331"/>
    </location>
</feature>
<evidence type="ECO:0000256" key="1">
    <source>
        <dbReference type="ARBA" id="ARBA00004141"/>
    </source>
</evidence>
<evidence type="ECO:0000313" key="10">
    <source>
        <dbReference type="Proteomes" id="UP001138500"/>
    </source>
</evidence>
<dbReference type="Proteomes" id="UP001138500">
    <property type="component" value="Unassembled WGS sequence"/>
</dbReference>
<evidence type="ECO:0000256" key="5">
    <source>
        <dbReference type="ARBA" id="ARBA00023136"/>
    </source>
</evidence>
<reference evidence="9 10" key="2">
    <citation type="journal article" date="2021" name="Curr. Genet.">
        <title>Genetic response to nitrogen starvation in the aggressive Eucalyptus foliar pathogen Teratosphaeria destructans.</title>
        <authorList>
            <person name="Havenga M."/>
            <person name="Wingfield B.D."/>
            <person name="Wingfield M.J."/>
            <person name="Dreyer L.L."/>
            <person name="Roets F."/>
            <person name="Aylward J."/>
        </authorList>
    </citation>
    <scope>NUCLEOTIDE SEQUENCE [LARGE SCALE GENOMIC DNA]</scope>
    <source>
        <strain evidence="9">CMW44962</strain>
    </source>
</reference>
<dbReference type="PANTHER" id="PTHR22950:SF683">
    <property type="entry name" value="AMINO ACID TRANSPORTER (EUROFUNG)"/>
    <property type="match status" value="1"/>
</dbReference>
<proteinExistence type="inferred from homology"/>
<comment type="subcellular location">
    <subcellularLocation>
        <location evidence="1">Membrane</location>
        <topology evidence="1">Multi-pass membrane protein</topology>
    </subcellularLocation>
</comment>
<dbReference type="Pfam" id="PF01490">
    <property type="entry name" value="Aa_trans"/>
    <property type="match status" value="1"/>
</dbReference>
<feature type="transmembrane region" description="Helical" evidence="7">
    <location>
        <begin position="585"/>
        <end position="609"/>
    </location>
</feature>
<feature type="transmembrane region" description="Helical" evidence="7">
    <location>
        <begin position="658"/>
        <end position="683"/>
    </location>
</feature>
<dbReference type="Gene3D" id="1.20.1740.10">
    <property type="entry name" value="Amino acid/polyamine transporter I"/>
    <property type="match status" value="1"/>
</dbReference>
<keyword evidence="4 7" id="KW-1133">Transmembrane helix</keyword>
<evidence type="ECO:0000256" key="7">
    <source>
        <dbReference type="SAM" id="Phobius"/>
    </source>
</evidence>
<dbReference type="AlphaFoldDB" id="A0A9W7SIX8"/>
<evidence type="ECO:0000313" key="9">
    <source>
        <dbReference type="EMBL" id="KAH9810101.1"/>
    </source>
</evidence>
<dbReference type="GO" id="GO:0016020">
    <property type="term" value="C:membrane"/>
    <property type="evidence" value="ECO:0007669"/>
    <property type="project" value="UniProtKB-SubCell"/>
</dbReference>
<keyword evidence="10" id="KW-1185">Reference proteome</keyword>
<reference evidence="9 10" key="1">
    <citation type="journal article" date="2018" name="IMA Fungus">
        <title>IMA Genome-F 10: Nine draft genome sequences of Claviceps purpurea s.lat., including C. arundinis, C. humidiphila, and C. cf. spartinae, pseudomolecules for the pitch canker pathogen Fusarium circinatum, draft genome of Davidsoniella eucalypti, Grosmannia galeiformis, Quambalaria eucalypti, and Teratosphaeria destructans.</title>
        <authorList>
            <person name="Wingfield B.D."/>
            <person name="Liu M."/>
            <person name="Nguyen H.D."/>
            <person name="Lane F.A."/>
            <person name="Morgan S.W."/>
            <person name="De Vos L."/>
            <person name="Wilken P.M."/>
            <person name="Duong T.A."/>
            <person name="Aylward J."/>
            <person name="Coetzee M.P."/>
            <person name="Dadej K."/>
            <person name="De Beer Z.W."/>
            <person name="Findlay W."/>
            <person name="Havenga M."/>
            <person name="Kolarik M."/>
            <person name="Menzies J.G."/>
            <person name="Naidoo K."/>
            <person name="Pochopski O."/>
            <person name="Shoukouhi P."/>
            <person name="Santana Q.C."/>
            <person name="Seifert K.A."/>
            <person name="Soal N."/>
            <person name="Steenkamp E.T."/>
            <person name="Tatham C.T."/>
            <person name="van der Nest M.A."/>
            <person name="Wingfield M.J."/>
        </authorList>
    </citation>
    <scope>NUCLEOTIDE SEQUENCE [LARGE SCALE GENOMIC DNA]</scope>
    <source>
        <strain evidence="9">CMW44962</strain>
    </source>
</reference>
<feature type="domain" description="Amino acid transporter transmembrane" evidence="8">
    <location>
        <begin position="283"/>
        <end position="678"/>
    </location>
</feature>
<organism evidence="9 10">
    <name type="scientific">Teratosphaeria destructans</name>
    <dbReference type="NCBI Taxonomy" id="418781"/>
    <lineage>
        <taxon>Eukaryota</taxon>
        <taxon>Fungi</taxon>
        <taxon>Dikarya</taxon>
        <taxon>Ascomycota</taxon>
        <taxon>Pezizomycotina</taxon>
        <taxon>Dothideomycetes</taxon>
        <taxon>Dothideomycetidae</taxon>
        <taxon>Mycosphaerellales</taxon>
        <taxon>Teratosphaeriaceae</taxon>
        <taxon>Teratosphaeria</taxon>
    </lineage>
</organism>
<gene>
    <name evidence="9" type="ORF">Tdes44962_MAKER01074</name>
</gene>
<feature type="transmembrane region" description="Helical" evidence="7">
    <location>
        <begin position="361"/>
        <end position="383"/>
    </location>
</feature>
<feature type="transmembrane region" description="Helical" evidence="7">
    <location>
        <begin position="545"/>
        <end position="564"/>
    </location>
</feature>
<dbReference type="FunFam" id="1.20.1740.10:FF:000039">
    <property type="entry name" value="Neutral amino acid transporter (Eurofung)"/>
    <property type="match status" value="1"/>
</dbReference>
<dbReference type="EMBL" id="RIBY02002533">
    <property type="protein sequence ID" value="KAH9810101.1"/>
    <property type="molecule type" value="Genomic_DNA"/>
</dbReference>
<dbReference type="InterPro" id="IPR013057">
    <property type="entry name" value="AA_transpt_TM"/>
</dbReference>
<evidence type="ECO:0000256" key="6">
    <source>
        <dbReference type="SAM" id="MobiDB-lite"/>
    </source>
</evidence>
<keyword evidence="3 7" id="KW-0812">Transmembrane</keyword>
<feature type="transmembrane region" description="Helical" evidence="7">
    <location>
        <begin position="389"/>
        <end position="409"/>
    </location>
</feature>